<comment type="subunit">
    <text evidence="4">Homodimer.</text>
</comment>
<keyword evidence="9" id="KW-0479">Metal-binding</keyword>
<comment type="cofactor">
    <cofactor evidence="2 9">
        <name>Mg(2+)</name>
        <dbReference type="ChEBI" id="CHEBI:18420"/>
    </cofactor>
</comment>
<feature type="binding site" evidence="9">
    <location>
        <position position="156"/>
    </location>
    <ligand>
        <name>Mg(2+)</name>
        <dbReference type="ChEBI" id="CHEBI:18420"/>
        <label>1</label>
    </ligand>
</feature>
<evidence type="ECO:0000256" key="2">
    <source>
        <dbReference type="ARBA" id="ARBA00001946"/>
    </source>
</evidence>
<dbReference type="EMBL" id="JAEQNC010000002">
    <property type="protein sequence ID" value="MBL0371281.1"/>
    <property type="molecule type" value="Genomic_DNA"/>
</dbReference>
<comment type="catalytic activity">
    <reaction evidence="1">
        <text>GDP-alpha-D-mannose + H2O = alpha-D-mannose 1-phosphate + GMP + 2 H(+)</text>
        <dbReference type="Rhea" id="RHEA:27978"/>
        <dbReference type="ChEBI" id="CHEBI:15377"/>
        <dbReference type="ChEBI" id="CHEBI:15378"/>
        <dbReference type="ChEBI" id="CHEBI:57527"/>
        <dbReference type="ChEBI" id="CHEBI:58115"/>
        <dbReference type="ChEBI" id="CHEBI:58409"/>
    </reaction>
</comment>
<dbReference type="InterPro" id="IPR000086">
    <property type="entry name" value="NUDIX_hydrolase_dom"/>
</dbReference>
<dbReference type="SUPFAM" id="SSF55811">
    <property type="entry name" value="Nudix"/>
    <property type="match status" value="1"/>
</dbReference>
<accession>A0A936YR58</accession>
<evidence type="ECO:0000256" key="5">
    <source>
        <dbReference type="ARBA" id="ARBA00016377"/>
    </source>
</evidence>
<evidence type="ECO:0000256" key="6">
    <source>
        <dbReference type="ARBA" id="ARBA00022801"/>
    </source>
</evidence>
<feature type="binding site" evidence="9">
    <location>
        <position position="88"/>
    </location>
    <ligand>
        <name>Mg(2+)</name>
        <dbReference type="ChEBI" id="CHEBI:18420"/>
        <label>1</label>
    </ligand>
</feature>
<protein>
    <recommendedName>
        <fullName evidence="5">GDP-mannose pyrophosphatase</fullName>
    </recommendedName>
    <alternativeName>
        <fullName evidence="7">GDP-mannose hydrolase</fullName>
    </alternativeName>
    <alternativeName>
        <fullName evidence="8">GDPMK</fullName>
    </alternativeName>
</protein>
<keyword evidence="9" id="KW-0460">Magnesium</keyword>
<dbReference type="GO" id="GO:0006753">
    <property type="term" value="P:nucleoside phosphate metabolic process"/>
    <property type="evidence" value="ECO:0007669"/>
    <property type="project" value="TreeGrafter"/>
</dbReference>
<dbReference type="Proteomes" id="UP000633219">
    <property type="component" value="Unassembled WGS sequence"/>
</dbReference>
<dbReference type="InterPro" id="IPR015797">
    <property type="entry name" value="NUDIX_hydrolase-like_dom_sf"/>
</dbReference>
<feature type="binding site" evidence="9">
    <location>
        <position position="107"/>
    </location>
    <ligand>
        <name>Mg(2+)</name>
        <dbReference type="ChEBI" id="CHEBI:18420"/>
        <label>1</label>
    </ligand>
</feature>
<dbReference type="NCBIfam" id="TIGR00052">
    <property type="entry name" value="nudix-type nucleoside diphosphatase, YffH/AdpP family"/>
    <property type="match status" value="1"/>
</dbReference>
<feature type="domain" description="Nudix hydrolase" evidence="11">
    <location>
        <begin position="47"/>
        <end position="185"/>
    </location>
</feature>
<feature type="short sequence motif" description="Nudix box" evidence="10">
    <location>
        <begin position="89"/>
        <end position="110"/>
    </location>
</feature>
<dbReference type="Pfam" id="PF00293">
    <property type="entry name" value="NUDIX"/>
    <property type="match status" value="1"/>
</dbReference>
<feature type="binding site" evidence="9">
    <location>
        <position position="103"/>
    </location>
    <ligand>
        <name>Mg(2+)</name>
        <dbReference type="ChEBI" id="CHEBI:18420"/>
        <label>1</label>
    </ligand>
</feature>
<comment type="similarity">
    <text evidence="3">Belongs to the Nudix hydrolase family. NudK subfamily.</text>
</comment>
<dbReference type="InterPro" id="IPR004385">
    <property type="entry name" value="NDP_pyrophosphatase"/>
</dbReference>
<dbReference type="AlphaFoldDB" id="A0A936YR58"/>
<dbReference type="GO" id="GO:0005829">
    <property type="term" value="C:cytosol"/>
    <property type="evidence" value="ECO:0007669"/>
    <property type="project" value="TreeGrafter"/>
</dbReference>
<gene>
    <name evidence="12" type="ORF">JJB09_04500</name>
</gene>
<sequence length="195" mass="21618">MDAKLARKVEIRKSETLHKRFVHLQRLTVEHETLAGGQLTIEREVHDHGNAATILLYDPSRKSVILVRQLRVAPILNGDNGFLIETPAGLLDGDDPLSAIIREAMEETGYRIDRAEYLFDAYMSPGALTERVSYFAAEIDATARTGKGGGLDEEGEDIEVLEFGLAEAFHMISTGKICDAKTIMLLQWAAMKYGL</sequence>
<evidence type="ECO:0000313" key="13">
    <source>
        <dbReference type="Proteomes" id="UP000633219"/>
    </source>
</evidence>
<dbReference type="CDD" id="cd24157">
    <property type="entry name" value="NUDIX_GDPMK"/>
    <property type="match status" value="1"/>
</dbReference>
<evidence type="ECO:0000256" key="1">
    <source>
        <dbReference type="ARBA" id="ARBA00000847"/>
    </source>
</evidence>
<dbReference type="PANTHER" id="PTHR11839:SF18">
    <property type="entry name" value="NUDIX HYDROLASE DOMAIN-CONTAINING PROTEIN"/>
    <property type="match status" value="1"/>
</dbReference>
<dbReference type="Gene3D" id="3.90.79.10">
    <property type="entry name" value="Nucleoside Triphosphate Pyrophosphohydrolase"/>
    <property type="match status" value="1"/>
</dbReference>
<dbReference type="PANTHER" id="PTHR11839">
    <property type="entry name" value="UDP/ADP-SUGAR PYROPHOSPHATASE"/>
    <property type="match status" value="1"/>
</dbReference>
<keyword evidence="13" id="KW-1185">Reference proteome</keyword>
<reference evidence="12" key="1">
    <citation type="submission" date="2021-01" db="EMBL/GenBank/DDBJ databases">
        <title>Rhizobium sp. strain KVB221 16S ribosomal RNA gene Genome sequencing and assembly.</title>
        <authorList>
            <person name="Kang M."/>
        </authorList>
    </citation>
    <scope>NUCLEOTIDE SEQUENCE</scope>
    <source>
        <strain evidence="12">KVB221</strain>
    </source>
</reference>
<dbReference type="PROSITE" id="PS51462">
    <property type="entry name" value="NUDIX"/>
    <property type="match status" value="1"/>
</dbReference>
<evidence type="ECO:0000256" key="9">
    <source>
        <dbReference type="PIRSR" id="PIRSR604385-2"/>
    </source>
</evidence>
<evidence type="ECO:0000313" key="12">
    <source>
        <dbReference type="EMBL" id="MBL0371281.1"/>
    </source>
</evidence>
<evidence type="ECO:0000256" key="4">
    <source>
        <dbReference type="ARBA" id="ARBA00011738"/>
    </source>
</evidence>
<evidence type="ECO:0000256" key="7">
    <source>
        <dbReference type="ARBA" id="ARBA00032162"/>
    </source>
</evidence>
<dbReference type="GO" id="GO:0046872">
    <property type="term" value="F:metal ion binding"/>
    <property type="evidence" value="ECO:0007669"/>
    <property type="project" value="UniProtKB-KW"/>
</dbReference>
<proteinExistence type="inferred from homology"/>
<dbReference type="GO" id="GO:0016818">
    <property type="term" value="F:hydrolase activity, acting on acid anhydrides, in phosphorus-containing anhydrides"/>
    <property type="evidence" value="ECO:0007669"/>
    <property type="project" value="InterPro"/>
</dbReference>
<evidence type="ECO:0000256" key="8">
    <source>
        <dbReference type="ARBA" id="ARBA00032272"/>
    </source>
</evidence>
<dbReference type="GO" id="GO:0019693">
    <property type="term" value="P:ribose phosphate metabolic process"/>
    <property type="evidence" value="ECO:0007669"/>
    <property type="project" value="TreeGrafter"/>
</dbReference>
<organism evidence="12 13">
    <name type="scientific">Rhizobium setariae</name>
    <dbReference type="NCBI Taxonomy" id="2801340"/>
    <lineage>
        <taxon>Bacteria</taxon>
        <taxon>Pseudomonadati</taxon>
        <taxon>Pseudomonadota</taxon>
        <taxon>Alphaproteobacteria</taxon>
        <taxon>Hyphomicrobiales</taxon>
        <taxon>Rhizobiaceae</taxon>
        <taxon>Rhizobium/Agrobacterium group</taxon>
        <taxon>Rhizobium</taxon>
    </lineage>
</organism>
<evidence type="ECO:0000256" key="3">
    <source>
        <dbReference type="ARBA" id="ARBA00007275"/>
    </source>
</evidence>
<evidence type="ECO:0000256" key="10">
    <source>
        <dbReference type="PIRSR" id="PIRSR604385-3"/>
    </source>
</evidence>
<name>A0A936YR58_9HYPH</name>
<evidence type="ECO:0000259" key="11">
    <source>
        <dbReference type="PROSITE" id="PS51462"/>
    </source>
</evidence>
<comment type="caution">
    <text evidence="12">The sequence shown here is derived from an EMBL/GenBank/DDBJ whole genome shotgun (WGS) entry which is preliminary data.</text>
</comment>
<dbReference type="RefSeq" id="WP_201654194.1">
    <property type="nucleotide sequence ID" value="NZ_JAEQNC010000002.1"/>
</dbReference>
<keyword evidence="6" id="KW-0378">Hydrolase</keyword>